<name>W4MC35_9BACT</name>
<evidence type="ECO:0000313" key="2">
    <source>
        <dbReference type="Proteomes" id="UP000019140"/>
    </source>
</evidence>
<dbReference type="AlphaFoldDB" id="W4MC35"/>
<dbReference type="PANTHER" id="PTHR34235">
    <property type="entry name" value="SLR1203 PROTEIN-RELATED"/>
    <property type="match status" value="1"/>
</dbReference>
<dbReference type="HOGENOM" id="CLU_116670_0_1_7"/>
<protein>
    <recommendedName>
        <fullName evidence="3">DUF29 domain-containing protein</fullName>
    </recommendedName>
</protein>
<dbReference type="InterPro" id="IPR002636">
    <property type="entry name" value="DUF29"/>
</dbReference>
<dbReference type="Pfam" id="PF01724">
    <property type="entry name" value="DUF29"/>
    <property type="match status" value="1"/>
</dbReference>
<proteinExistence type="predicted"/>
<keyword evidence="2" id="KW-1185">Reference proteome</keyword>
<reference evidence="1 2" key="1">
    <citation type="journal article" date="2014" name="Nature">
        <title>An environmental bacterial taxon with a large and distinct metabolic repertoire.</title>
        <authorList>
            <person name="Wilson M.C."/>
            <person name="Mori T."/>
            <person name="Ruckert C."/>
            <person name="Uria A.R."/>
            <person name="Helf M.J."/>
            <person name="Takada K."/>
            <person name="Gernert C."/>
            <person name="Steffens U.A."/>
            <person name="Heycke N."/>
            <person name="Schmitt S."/>
            <person name="Rinke C."/>
            <person name="Helfrich E.J."/>
            <person name="Brachmann A.O."/>
            <person name="Gurgui C."/>
            <person name="Wakimoto T."/>
            <person name="Kracht M."/>
            <person name="Crusemann M."/>
            <person name="Hentschel U."/>
            <person name="Abe I."/>
            <person name="Matsunaga S."/>
            <person name="Kalinowski J."/>
            <person name="Takeyama H."/>
            <person name="Piel J."/>
        </authorList>
    </citation>
    <scope>NUCLEOTIDE SEQUENCE [LARGE SCALE GENOMIC DNA]</scope>
    <source>
        <strain evidence="2">TSY2</strain>
    </source>
</reference>
<evidence type="ECO:0008006" key="3">
    <source>
        <dbReference type="Google" id="ProtNLM"/>
    </source>
</evidence>
<accession>W4MC35</accession>
<organism evidence="1 2">
    <name type="scientific">Candidatus Entotheonella gemina</name>
    <dbReference type="NCBI Taxonomy" id="1429439"/>
    <lineage>
        <taxon>Bacteria</taxon>
        <taxon>Pseudomonadati</taxon>
        <taxon>Nitrospinota/Tectimicrobiota group</taxon>
        <taxon>Candidatus Tectimicrobiota</taxon>
        <taxon>Candidatus Entotheonellia</taxon>
        <taxon>Candidatus Entotheonellales</taxon>
        <taxon>Candidatus Entotheonellaceae</taxon>
        <taxon>Candidatus Entotheonella</taxon>
    </lineage>
</organism>
<dbReference type="PATRIC" id="fig|1429439.4.peg.1608"/>
<comment type="caution">
    <text evidence="1">The sequence shown here is derived from an EMBL/GenBank/DDBJ whole genome shotgun (WGS) entry which is preliminary data.</text>
</comment>
<dbReference type="PANTHER" id="PTHR34235:SF1">
    <property type="entry name" value="SLR0416 PROTEIN"/>
    <property type="match status" value="1"/>
</dbReference>
<gene>
    <name evidence="1" type="ORF">ETSY2_09370</name>
</gene>
<sequence length="161" mass="19026">MLNSMTHPEEGIDTVSLYETDFVKWAEEQAALLTERRFDLLDLEHLIEEVDDLAGRHRDALESYFRVIFIHLLKLAYTKGSRDPERVWKHSVESARDEIRFLLEDYPSLQNHIAHLSARAYRKAVVKAHKELRDYGDAHEPFPADCPWTIDELLDHEFWPR</sequence>
<dbReference type="Gene3D" id="1.20.1220.20">
    <property type="entry name" value="Uncharcterised protein PF01724"/>
    <property type="match status" value="1"/>
</dbReference>
<dbReference type="EMBL" id="AZHX01000381">
    <property type="protein sequence ID" value="ETX07750.1"/>
    <property type="molecule type" value="Genomic_DNA"/>
</dbReference>
<dbReference type="Proteomes" id="UP000019140">
    <property type="component" value="Unassembled WGS sequence"/>
</dbReference>
<evidence type="ECO:0000313" key="1">
    <source>
        <dbReference type="EMBL" id="ETX07750.1"/>
    </source>
</evidence>